<dbReference type="InterPro" id="IPR027396">
    <property type="entry name" value="DsrEFH-like"/>
</dbReference>
<accession>A0A1I3BYV1</accession>
<dbReference type="PANTHER" id="PTHR37691">
    <property type="entry name" value="BLR3518 PROTEIN"/>
    <property type="match status" value="1"/>
</dbReference>
<dbReference type="OrthoDB" id="6412948at2"/>
<dbReference type="Pfam" id="PF02635">
    <property type="entry name" value="DsrE"/>
    <property type="match status" value="1"/>
</dbReference>
<organism evidence="1 2">
    <name type="scientific">Pisciglobus halotolerans</name>
    <dbReference type="NCBI Taxonomy" id="745365"/>
    <lineage>
        <taxon>Bacteria</taxon>
        <taxon>Bacillati</taxon>
        <taxon>Bacillota</taxon>
        <taxon>Bacilli</taxon>
        <taxon>Lactobacillales</taxon>
        <taxon>Carnobacteriaceae</taxon>
    </lineage>
</organism>
<dbReference type="EMBL" id="FOQE01000011">
    <property type="protein sequence ID" value="SFH67393.1"/>
    <property type="molecule type" value="Genomic_DNA"/>
</dbReference>
<name>A0A1I3BYV1_9LACT</name>
<dbReference type="Gene3D" id="3.40.1260.10">
    <property type="entry name" value="DsrEFH-like"/>
    <property type="match status" value="1"/>
</dbReference>
<reference evidence="1 2" key="1">
    <citation type="submission" date="2016-10" db="EMBL/GenBank/DDBJ databases">
        <authorList>
            <person name="de Groot N.N."/>
        </authorList>
    </citation>
    <scope>NUCLEOTIDE SEQUENCE [LARGE SCALE GENOMIC DNA]</scope>
    <source>
        <strain evidence="1 2">DSM 27630</strain>
    </source>
</reference>
<keyword evidence="2" id="KW-1185">Reference proteome</keyword>
<evidence type="ECO:0000313" key="2">
    <source>
        <dbReference type="Proteomes" id="UP000198668"/>
    </source>
</evidence>
<sequence>MNKVVVHVDQLANWSLALGNVRNLVKGMEQLKVEVVANAEAVKGFLDDTSLEDMRPLAEQGVQFVACSTAMKSYDLSEEQLEDFINTVPSGVVELVEKQAEDYAYLKP</sequence>
<protein>
    <submittedName>
        <fullName evidence="1">Uncharacterized protein</fullName>
    </submittedName>
</protein>
<dbReference type="RefSeq" id="WP_047391669.1">
    <property type="nucleotide sequence ID" value="NZ_FOQE01000011.1"/>
</dbReference>
<dbReference type="SUPFAM" id="SSF75169">
    <property type="entry name" value="DsrEFH-like"/>
    <property type="match status" value="1"/>
</dbReference>
<gene>
    <name evidence="1" type="ORF">SAMN04489868_11116</name>
</gene>
<evidence type="ECO:0000313" key="1">
    <source>
        <dbReference type="EMBL" id="SFH67393.1"/>
    </source>
</evidence>
<dbReference type="PANTHER" id="PTHR37691:SF1">
    <property type="entry name" value="BLR3518 PROTEIN"/>
    <property type="match status" value="1"/>
</dbReference>
<dbReference type="AlphaFoldDB" id="A0A1I3BYV1"/>
<proteinExistence type="predicted"/>
<dbReference type="Proteomes" id="UP000198668">
    <property type="component" value="Unassembled WGS sequence"/>
</dbReference>
<dbReference type="InterPro" id="IPR003787">
    <property type="entry name" value="Sulphur_relay_DsrE/F-like"/>
</dbReference>